<name>A0ABP9AXB4_9MICC</name>
<accession>A0ABP9AXB4</accession>
<comment type="caution">
    <text evidence="1">The sequence shown here is derived from an EMBL/GenBank/DDBJ whole genome shotgun (WGS) entry which is preliminary data.</text>
</comment>
<dbReference type="RefSeq" id="WP_345443322.1">
    <property type="nucleotide sequence ID" value="NZ_BAABKP010000001.1"/>
</dbReference>
<proteinExistence type="predicted"/>
<evidence type="ECO:0000313" key="1">
    <source>
        <dbReference type="EMBL" id="GAA4787265.1"/>
    </source>
</evidence>
<dbReference type="EMBL" id="BAABKP010000001">
    <property type="protein sequence ID" value="GAA4787265.1"/>
    <property type="molecule type" value="Genomic_DNA"/>
</dbReference>
<organism evidence="1 2">
    <name type="scientific">Rothia endophytica</name>
    <dbReference type="NCBI Taxonomy" id="1324766"/>
    <lineage>
        <taxon>Bacteria</taxon>
        <taxon>Bacillati</taxon>
        <taxon>Actinomycetota</taxon>
        <taxon>Actinomycetes</taxon>
        <taxon>Micrococcales</taxon>
        <taxon>Micrococcaceae</taxon>
        <taxon>Rothia</taxon>
    </lineage>
</organism>
<evidence type="ECO:0000313" key="2">
    <source>
        <dbReference type="Proteomes" id="UP001500187"/>
    </source>
</evidence>
<evidence type="ECO:0008006" key="3">
    <source>
        <dbReference type="Google" id="ProtNLM"/>
    </source>
</evidence>
<dbReference type="Proteomes" id="UP001500187">
    <property type="component" value="Unassembled WGS sequence"/>
</dbReference>
<keyword evidence="2" id="KW-1185">Reference proteome</keyword>
<gene>
    <name evidence="1" type="ORF">GCM10023352_00990</name>
</gene>
<reference evidence="2" key="1">
    <citation type="journal article" date="2019" name="Int. J. Syst. Evol. Microbiol.">
        <title>The Global Catalogue of Microorganisms (GCM) 10K type strain sequencing project: providing services to taxonomists for standard genome sequencing and annotation.</title>
        <authorList>
            <consortium name="The Broad Institute Genomics Platform"/>
            <consortium name="The Broad Institute Genome Sequencing Center for Infectious Disease"/>
            <person name="Wu L."/>
            <person name="Ma J."/>
        </authorList>
    </citation>
    <scope>NUCLEOTIDE SEQUENCE [LARGE SCALE GENOMIC DNA]</scope>
    <source>
        <strain evidence="2">JCM 18541</strain>
    </source>
</reference>
<sequence length="268" mass="28007">MFDMFNASSAFDADGKPKPAVTKAVDTVLKVQRPLILSGLKKMREKYPHETPDQLAKRLEKAYLRDVTVGGGAVGATAFVPGLGTAASVGLSVLAVGGYLERTAIYAQSMAELHGVHVEDPDKARLMVMAIMLGEDGSVLMNSMLAHTGKAGGVSRKWGMMMGSKDSGKIFSVERTIRNMFIKRFLTRQSGALLGRAMPFGIGAVVGGGANLALGRAVVKSVAETFGALPAVFPADLNSSRAPKLVDTAAQGVKNPEADTEGGAAIEA</sequence>
<protein>
    <recommendedName>
        <fullName evidence="3">Di-and tripeptidase</fullName>
    </recommendedName>
</protein>